<evidence type="ECO:0000313" key="1">
    <source>
        <dbReference type="EMBL" id="KEO52343.1"/>
    </source>
</evidence>
<dbReference type="Proteomes" id="UP000027471">
    <property type="component" value="Unassembled WGS sequence"/>
</dbReference>
<protein>
    <submittedName>
        <fullName evidence="1">Uncharacterized protein</fullName>
    </submittedName>
</protein>
<dbReference type="EMBL" id="AUNB01000084">
    <property type="protein sequence ID" value="KEO52343.1"/>
    <property type="molecule type" value="Genomic_DNA"/>
</dbReference>
<dbReference type="AlphaFoldDB" id="A0A074J9R4"/>
<gene>
    <name evidence="1" type="ORF">DT23_08635</name>
</gene>
<comment type="caution">
    <text evidence="1">The sequence shown here is derived from an EMBL/GenBank/DDBJ whole genome shotgun (WGS) entry which is preliminary data.</text>
</comment>
<keyword evidence="2" id="KW-1185">Reference proteome</keyword>
<reference evidence="1 2" key="1">
    <citation type="journal article" date="2015" name="Antonie Van Leeuwenhoek">
        <title>Thioclava indica sp. nov., isolated from surface seawater of the Indian Ocean.</title>
        <authorList>
            <person name="Liu Y."/>
            <person name="Lai Q."/>
            <person name="Du J."/>
            <person name="Xu H."/>
            <person name="Jiang L."/>
            <person name="Shao Z."/>
        </authorList>
    </citation>
    <scope>NUCLEOTIDE SEQUENCE [LARGE SCALE GENOMIC DNA]</scope>
    <source>
        <strain evidence="1 2">DT23-4</strain>
    </source>
</reference>
<proteinExistence type="predicted"/>
<sequence length="29" mass="3345">MALEIIRQAARKLHRHTQHLILKNIPADG</sequence>
<organism evidence="1 2">
    <name type="scientific">Thioclava indica</name>
    <dbReference type="NCBI Taxonomy" id="1353528"/>
    <lineage>
        <taxon>Bacteria</taxon>
        <taxon>Pseudomonadati</taxon>
        <taxon>Pseudomonadota</taxon>
        <taxon>Alphaproteobacteria</taxon>
        <taxon>Rhodobacterales</taxon>
        <taxon>Paracoccaceae</taxon>
        <taxon>Thioclava</taxon>
    </lineage>
</organism>
<evidence type="ECO:0000313" key="2">
    <source>
        <dbReference type="Proteomes" id="UP000027471"/>
    </source>
</evidence>
<accession>A0A074J9R4</accession>
<name>A0A074J9R4_9RHOB</name>